<evidence type="ECO:0000256" key="1">
    <source>
        <dbReference type="ARBA" id="ARBA00023015"/>
    </source>
</evidence>
<dbReference type="Gene3D" id="3.40.50.2300">
    <property type="match status" value="2"/>
</dbReference>
<evidence type="ECO:0000256" key="3">
    <source>
        <dbReference type="ARBA" id="ARBA00023163"/>
    </source>
</evidence>
<evidence type="ECO:0000313" key="6">
    <source>
        <dbReference type="Proteomes" id="UP000269669"/>
    </source>
</evidence>
<evidence type="ECO:0000259" key="4">
    <source>
        <dbReference type="PROSITE" id="PS50932"/>
    </source>
</evidence>
<dbReference type="InterPro" id="IPR046335">
    <property type="entry name" value="LacI/GalR-like_sensor"/>
</dbReference>
<evidence type="ECO:0000313" key="5">
    <source>
        <dbReference type="EMBL" id="RSL17315.1"/>
    </source>
</evidence>
<dbReference type="InterPro" id="IPR028082">
    <property type="entry name" value="Peripla_BP_I"/>
</dbReference>
<keyword evidence="6" id="KW-1185">Reference proteome</keyword>
<dbReference type="SMART" id="SM00354">
    <property type="entry name" value="HTH_LACI"/>
    <property type="match status" value="1"/>
</dbReference>
<feature type="domain" description="HTH lacI-type" evidence="4">
    <location>
        <begin position="10"/>
        <end position="64"/>
    </location>
</feature>
<dbReference type="Pfam" id="PF13377">
    <property type="entry name" value="Peripla_BP_3"/>
    <property type="match status" value="1"/>
</dbReference>
<gene>
    <name evidence="5" type="ORF">EDE15_2845</name>
</gene>
<dbReference type="AlphaFoldDB" id="A0A428MK49"/>
<organism evidence="5 6">
    <name type="scientific">Edaphobacter aggregans</name>
    <dbReference type="NCBI Taxonomy" id="570835"/>
    <lineage>
        <taxon>Bacteria</taxon>
        <taxon>Pseudomonadati</taxon>
        <taxon>Acidobacteriota</taxon>
        <taxon>Terriglobia</taxon>
        <taxon>Terriglobales</taxon>
        <taxon>Acidobacteriaceae</taxon>
        <taxon>Edaphobacter</taxon>
    </lineage>
</organism>
<dbReference type="CDD" id="cd06267">
    <property type="entry name" value="PBP1_LacI_sugar_binding-like"/>
    <property type="match status" value="1"/>
</dbReference>
<comment type="caution">
    <text evidence="5">The sequence shown here is derived from an EMBL/GenBank/DDBJ whole genome shotgun (WGS) entry which is preliminary data.</text>
</comment>
<dbReference type="EMBL" id="RSDW01000001">
    <property type="protein sequence ID" value="RSL17315.1"/>
    <property type="molecule type" value="Genomic_DNA"/>
</dbReference>
<dbReference type="Gene3D" id="1.10.260.40">
    <property type="entry name" value="lambda repressor-like DNA-binding domains"/>
    <property type="match status" value="1"/>
</dbReference>
<dbReference type="InterPro" id="IPR000843">
    <property type="entry name" value="HTH_LacI"/>
</dbReference>
<dbReference type="GO" id="GO:0003700">
    <property type="term" value="F:DNA-binding transcription factor activity"/>
    <property type="evidence" value="ECO:0007669"/>
    <property type="project" value="TreeGrafter"/>
</dbReference>
<proteinExistence type="predicted"/>
<dbReference type="CDD" id="cd01392">
    <property type="entry name" value="HTH_LacI"/>
    <property type="match status" value="1"/>
</dbReference>
<dbReference type="PANTHER" id="PTHR30146">
    <property type="entry name" value="LACI-RELATED TRANSCRIPTIONAL REPRESSOR"/>
    <property type="match status" value="1"/>
</dbReference>
<dbReference type="SUPFAM" id="SSF47413">
    <property type="entry name" value="lambda repressor-like DNA-binding domains"/>
    <property type="match status" value="1"/>
</dbReference>
<dbReference type="Pfam" id="PF00356">
    <property type="entry name" value="LacI"/>
    <property type="match status" value="1"/>
</dbReference>
<evidence type="ECO:0000256" key="2">
    <source>
        <dbReference type="ARBA" id="ARBA00023125"/>
    </source>
</evidence>
<sequence>MHKSSPPKRATLEDVAKAAGVGPMTVSRTINGHPYVAEETAKRVRAAIRQLDYRPNHAARMLTGQLSRSIGLIVPDLADPFFSVVSHAVQETARESGYLVWLAASNDDLSIEAAQVEQMTHHPVDGILLVPVDSRDRYLKAVATGTTPVVTIDRYIEVASTDSVEVENRAGARMAVEHLIGHGRRRIACVATNSHLRTIKERIAGYEECLREARLPRAKVLQLSSLAEAKTTMAALFNSGNRPDALFTTNNASTIWVIETFREMNIEAGKDVALVGFDDVDFYTLIRPPITSVRQPAAELGRMSARLLLQRIKGDSASSSVRTVLPVSLVIRESCGCERKE</sequence>
<dbReference type="SUPFAM" id="SSF53822">
    <property type="entry name" value="Periplasmic binding protein-like I"/>
    <property type="match status" value="1"/>
</dbReference>
<keyword evidence="1" id="KW-0805">Transcription regulation</keyword>
<keyword evidence="2" id="KW-0238">DNA-binding</keyword>
<dbReference type="Proteomes" id="UP000269669">
    <property type="component" value="Unassembled WGS sequence"/>
</dbReference>
<protein>
    <submittedName>
        <fullName evidence="5">LacI family transcriptional regulator</fullName>
    </submittedName>
</protein>
<dbReference type="GO" id="GO:0000976">
    <property type="term" value="F:transcription cis-regulatory region binding"/>
    <property type="evidence" value="ECO:0007669"/>
    <property type="project" value="TreeGrafter"/>
</dbReference>
<dbReference type="PANTHER" id="PTHR30146:SF109">
    <property type="entry name" value="HTH-TYPE TRANSCRIPTIONAL REGULATOR GALS"/>
    <property type="match status" value="1"/>
</dbReference>
<reference evidence="5 6" key="1">
    <citation type="submission" date="2018-12" db="EMBL/GenBank/DDBJ databases">
        <title>Sequencing of bacterial isolates from soil warming experiment in Harvard Forest, Massachusetts, USA.</title>
        <authorList>
            <person name="Deangelis K."/>
        </authorList>
    </citation>
    <scope>NUCLEOTIDE SEQUENCE [LARGE SCALE GENOMIC DNA]</scope>
    <source>
        <strain evidence="5 6">EB153</strain>
    </source>
</reference>
<name>A0A428MK49_9BACT</name>
<dbReference type="InterPro" id="IPR010982">
    <property type="entry name" value="Lambda_DNA-bd_dom_sf"/>
</dbReference>
<dbReference type="PROSITE" id="PS50932">
    <property type="entry name" value="HTH_LACI_2"/>
    <property type="match status" value="1"/>
</dbReference>
<keyword evidence="3" id="KW-0804">Transcription</keyword>
<accession>A0A428MK49</accession>